<name>A0A7T0LJZ0_9ACTO</name>
<dbReference type="InterPro" id="IPR010067">
    <property type="entry name" value="ABC_SsuA_sub-bd"/>
</dbReference>
<dbReference type="InterPro" id="IPR015168">
    <property type="entry name" value="SsuA/THI5"/>
</dbReference>
<dbReference type="RefSeq" id="WP_166856835.1">
    <property type="nucleotide sequence ID" value="NZ_CP063989.1"/>
</dbReference>
<dbReference type="GO" id="GO:0042597">
    <property type="term" value="C:periplasmic space"/>
    <property type="evidence" value="ECO:0007669"/>
    <property type="project" value="UniProtKB-SubCell"/>
</dbReference>
<evidence type="ECO:0000313" key="8">
    <source>
        <dbReference type="Proteomes" id="UP000594637"/>
    </source>
</evidence>
<dbReference type="Gene3D" id="3.40.190.10">
    <property type="entry name" value="Periplasmic binding protein-like II"/>
    <property type="match status" value="2"/>
</dbReference>
<evidence type="ECO:0000256" key="3">
    <source>
        <dbReference type="ARBA" id="ARBA00022448"/>
    </source>
</evidence>
<dbReference type="EMBL" id="CP063989">
    <property type="protein sequence ID" value="QPL04723.1"/>
    <property type="molecule type" value="Genomic_DNA"/>
</dbReference>
<evidence type="ECO:0000313" key="7">
    <source>
        <dbReference type="EMBL" id="QPL04723.1"/>
    </source>
</evidence>
<feature type="domain" description="SsuA/THI5-like" evidence="6">
    <location>
        <begin position="60"/>
        <end position="195"/>
    </location>
</feature>
<dbReference type="PANTHER" id="PTHR30024">
    <property type="entry name" value="ALIPHATIC SULFONATES-BINDING PROTEIN-RELATED"/>
    <property type="match status" value="1"/>
</dbReference>
<feature type="chain" id="PRO_5038668739" evidence="5">
    <location>
        <begin position="26"/>
        <end position="339"/>
    </location>
</feature>
<dbReference type="KEGG" id="arep:ID810_08035"/>
<gene>
    <name evidence="7" type="ORF">ID810_08035</name>
</gene>
<dbReference type="InterPro" id="IPR006311">
    <property type="entry name" value="TAT_signal"/>
</dbReference>
<dbReference type="Pfam" id="PF09084">
    <property type="entry name" value="NMT1"/>
    <property type="match status" value="1"/>
</dbReference>
<evidence type="ECO:0000256" key="4">
    <source>
        <dbReference type="ARBA" id="ARBA00022729"/>
    </source>
</evidence>
<dbReference type="PANTHER" id="PTHR30024:SF47">
    <property type="entry name" value="TAURINE-BINDING PERIPLASMIC PROTEIN"/>
    <property type="match status" value="1"/>
</dbReference>
<reference evidence="7 8" key="1">
    <citation type="submission" date="2020-11" db="EMBL/GenBank/DDBJ databases">
        <title>Actinomyces sp. ZJ750.</title>
        <authorList>
            <person name="Zhou J."/>
        </authorList>
    </citation>
    <scope>NUCLEOTIDE SEQUENCE [LARGE SCALE GENOMIC DNA]</scope>
    <source>
        <strain evidence="7 8">ZJ750</strain>
    </source>
</reference>
<evidence type="ECO:0000259" key="6">
    <source>
        <dbReference type="Pfam" id="PF09084"/>
    </source>
</evidence>
<dbReference type="AlphaFoldDB" id="A0A7T0LJZ0"/>
<sequence>MSTTTFSRRHALGLAALVTGATTIAACGEDEDVQSAAGTEATKIKVGYIADYNGASLMAIANDQDLWSTHGLEAELSTFTNGPLQIQALGTKDLDFGYIGSGAMWLPASGKAMVLSLNSTSNADRVIAQPGITSIKDLAGKKVGVPEGTSGDLILQLALEKGGMTLDDIEKVAMDPTTVVSAFSAGQIDAAGIWYPLLGTIKEQVPDLVELAKDEDFKDTMAFPSASVMRTDIDDDTALKMAKVLREAIDFRARNQDKTIELTAALIKADPATLKSDADYANYYDSAQLQELTDDGTIVTWLNALAEFYVKAEKLTDPADASQWYASEFFTQAGEGGTK</sequence>
<evidence type="ECO:0000256" key="1">
    <source>
        <dbReference type="ARBA" id="ARBA00004418"/>
    </source>
</evidence>
<proteinExistence type="inferred from homology"/>
<comment type="similarity">
    <text evidence="2">Belongs to the bacterial solute-binding protein SsuA/TauA family.</text>
</comment>
<keyword evidence="4 5" id="KW-0732">Signal</keyword>
<dbReference type="GO" id="GO:0016020">
    <property type="term" value="C:membrane"/>
    <property type="evidence" value="ECO:0007669"/>
    <property type="project" value="InterPro"/>
</dbReference>
<accession>A0A7T0LJZ0</accession>
<comment type="subcellular location">
    <subcellularLocation>
        <location evidence="1">Periplasm</location>
    </subcellularLocation>
</comment>
<dbReference type="GO" id="GO:0042626">
    <property type="term" value="F:ATPase-coupled transmembrane transporter activity"/>
    <property type="evidence" value="ECO:0007669"/>
    <property type="project" value="InterPro"/>
</dbReference>
<organism evidence="7 8">
    <name type="scientific">Actinomyces respiraculi</name>
    <dbReference type="NCBI Taxonomy" id="2744574"/>
    <lineage>
        <taxon>Bacteria</taxon>
        <taxon>Bacillati</taxon>
        <taxon>Actinomycetota</taxon>
        <taxon>Actinomycetes</taxon>
        <taxon>Actinomycetales</taxon>
        <taxon>Actinomycetaceae</taxon>
        <taxon>Actinomyces</taxon>
    </lineage>
</organism>
<keyword evidence="3" id="KW-0813">Transport</keyword>
<dbReference type="Proteomes" id="UP000594637">
    <property type="component" value="Chromosome"/>
</dbReference>
<dbReference type="SUPFAM" id="SSF53850">
    <property type="entry name" value="Periplasmic binding protein-like II"/>
    <property type="match status" value="1"/>
</dbReference>
<dbReference type="NCBIfam" id="TIGR01728">
    <property type="entry name" value="SsuA_fam"/>
    <property type="match status" value="1"/>
</dbReference>
<keyword evidence="8" id="KW-1185">Reference proteome</keyword>
<evidence type="ECO:0000256" key="2">
    <source>
        <dbReference type="ARBA" id="ARBA00010742"/>
    </source>
</evidence>
<evidence type="ECO:0000256" key="5">
    <source>
        <dbReference type="SAM" id="SignalP"/>
    </source>
</evidence>
<protein>
    <submittedName>
        <fullName evidence="7">Aliphatic sulfonate ABC transporter substrate-binding protein</fullName>
    </submittedName>
</protein>
<dbReference type="PROSITE" id="PS51318">
    <property type="entry name" value="TAT"/>
    <property type="match status" value="1"/>
</dbReference>
<feature type="signal peptide" evidence="5">
    <location>
        <begin position="1"/>
        <end position="25"/>
    </location>
</feature>